<dbReference type="SUPFAM" id="SSF56935">
    <property type="entry name" value="Porins"/>
    <property type="match status" value="1"/>
</dbReference>
<dbReference type="Gene3D" id="2.40.160.10">
    <property type="entry name" value="Porin"/>
    <property type="match status" value="1"/>
</dbReference>
<proteinExistence type="predicted"/>
<evidence type="ECO:0000256" key="1">
    <source>
        <dbReference type="SAM" id="SignalP"/>
    </source>
</evidence>
<name>A0ABV8SLH9_9GAMM</name>
<feature type="signal peptide" evidence="1">
    <location>
        <begin position="1"/>
        <end position="21"/>
    </location>
</feature>
<evidence type="ECO:0000313" key="2">
    <source>
        <dbReference type="EMBL" id="MFC4308464.1"/>
    </source>
</evidence>
<protein>
    <recommendedName>
        <fullName evidence="4">Porin domain-containing protein</fullName>
    </recommendedName>
</protein>
<keyword evidence="1" id="KW-0732">Signal</keyword>
<dbReference type="InterPro" id="IPR023614">
    <property type="entry name" value="Porin_dom_sf"/>
</dbReference>
<comment type="caution">
    <text evidence="2">The sequence shown here is derived from an EMBL/GenBank/DDBJ whole genome shotgun (WGS) entry which is preliminary data.</text>
</comment>
<evidence type="ECO:0008006" key="4">
    <source>
        <dbReference type="Google" id="ProtNLM"/>
    </source>
</evidence>
<gene>
    <name evidence="2" type="ORF">ACFPN2_05160</name>
</gene>
<evidence type="ECO:0000313" key="3">
    <source>
        <dbReference type="Proteomes" id="UP001595904"/>
    </source>
</evidence>
<accession>A0ABV8SLH9</accession>
<keyword evidence="3" id="KW-1185">Reference proteome</keyword>
<dbReference type="EMBL" id="JBHSDU010000002">
    <property type="protein sequence ID" value="MFC4308464.1"/>
    <property type="molecule type" value="Genomic_DNA"/>
</dbReference>
<sequence>MRLSCLALAISTWTLSQSAFAQDSAGSHEITAQIDVRAVAVDSPLDSFTEGGTGQLRFGRDDDGIRLGAVLIDAAGELIDTVRYNVTARATGDGDQNPIDLTEAYLEWRPYPSSSLRWKTRVGAFYAPISLENRTVGWDSLYSISSSAINTWLGEELRTIGLETSLTALGATAGRNFDVSVVGAAYAWNDPAGILMFQRGWGIHDRQTALFGELPRPIIMDPTVPNIEFFDEVDHRIGYYAGLEAKISGRHVLRALHYDNRGDTSKQDAREPTWLTRFDAFGARFELPHAITAISQYMQGDTAIGPSDDGRGLIIVDFYSWFVLLSQQYGPHRITARYDRMETETVRNAQYFDSHQDADAWTAAYLFDLNDHCQLAAEAIQLSGSLRQRAEVGLPASATERLLQLAFRYKY</sequence>
<dbReference type="Proteomes" id="UP001595904">
    <property type="component" value="Unassembled WGS sequence"/>
</dbReference>
<dbReference type="RefSeq" id="WP_380595555.1">
    <property type="nucleotide sequence ID" value="NZ_JBHSDU010000002.1"/>
</dbReference>
<feature type="chain" id="PRO_5047185286" description="Porin domain-containing protein" evidence="1">
    <location>
        <begin position="22"/>
        <end position="411"/>
    </location>
</feature>
<reference evidence="3" key="1">
    <citation type="journal article" date="2019" name="Int. J. Syst. Evol. Microbiol.">
        <title>The Global Catalogue of Microorganisms (GCM) 10K type strain sequencing project: providing services to taxonomists for standard genome sequencing and annotation.</title>
        <authorList>
            <consortium name="The Broad Institute Genomics Platform"/>
            <consortium name="The Broad Institute Genome Sequencing Center for Infectious Disease"/>
            <person name="Wu L."/>
            <person name="Ma J."/>
        </authorList>
    </citation>
    <scope>NUCLEOTIDE SEQUENCE [LARGE SCALE GENOMIC DNA]</scope>
    <source>
        <strain evidence="3">CGMCC 1.10759</strain>
    </source>
</reference>
<organism evidence="2 3">
    <name type="scientific">Steroidobacter flavus</name>
    <dbReference type="NCBI Taxonomy" id="1842136"/>
    <lineage>
        <taxon>Bacteria</taxon>
        <taxon>Pseudomonadati</taxon>
        <taxon>Pseudomonadota</taxon>
        <taxon>Gammaproteobacteria</taxon>
        <taxon>Steroidobacterales</taxon>
        <taxon>Steroidobacteraceae</taxon>
        <taxon>Steroidobacter</taxon>
    </lineage>
</organism>